<feature type="transmembrane region" description="Helical" evidence="1">
    <location>
        <begin position="335"/>
        <end position="354"/>
    </location>
</feature>
<dbReference type="Proteomes" id="UP000324176">
    <property type="component" value="Unassembled WGS sequence"/>
</dbReference>
<sequence length="1032" mass="111661">MNLAELCIRRPIMTILLSLTAVIAGILAYSGVPIAALPRFDTPTITVNAVLPGASPDTMASAVATPLERQFLAIAGLSVISSTSTQGTTVVTLEFNQDRDMDGAAVDVQAALLRAQQSLPVEMTTMPSYRKVNPADTPVTILSLTSETMPLPELNNFADKLIVPALSTLPGIGEIRPNGQKKYAVRVQVNPLALAARNLTVDDIADALARANDNSPVGTLDGLRQTLIVQANRQLDNADAFAELIVATTPNGHPVKLSDVAMVENSVESVKTASWTNGQPSIGLLVYAQPGANVVAASDAVKVALPKISAQLPASVQLAFYLDRSQSIRDAIFDVQLTFGLTVALVILVMFLFLRKPAVTLIPALSLPISLLGTVMLMRVFDYTLDNISLLAITLAVGLVVDDAIVMLENIVRHIENGLPPMQAALRGSKEITFTILSISISLVAVFIPVFFMPGVIGMMFHEFAAVVSIAVLVSAVVSLTLVPMMASRYLVLDSSDGWSMRLTQWFENGFNHLLAAYTYVLDWALRHRRTVLTIALSTFVAAGILFLVLPKGFFPEEDTGRIMISIEAAEDISFPALTRLVEQTSEIIQAHPFVDNSITFTEGANNARMFIGLKPRSERPVMSKVLEVLRKEVRGMAGVRIFMTPSQNLRIGSMPSKSRYQYVMRSVRTEDLYAAADAVMSRMQQHAVFRDVTSDMKLKGLQARLEIDRDKANLLGVEVAAIRSALYSAFGERQVSTIFTSSDSYRVILQVAGEYRTDESAFDNIHLRAKNGALVPLSSVATVVREMGPLAINHVGQLESLTISFNLAPGAALGEAAKLIEQFKHEINLPDSILTSFAGDAAAFQSSQTSQLILIVAALLVIYVLLGVLYESYIHPITILAGLPSAAVGALGILWFFNIELSVMAMIGILLLIGIVKKNAIMMIDFALDAQREQHLTPYQAIHTACLLRFRPIMMTTLAAMMGALPIALGLGAGAELRQPLGLAVIGGLLFSQVITLFITPVIYLYLDRFSGSRQTPVNEQSKQPRALLPE</sequence>
<feature type="transmembrane region" description="Helical" evidence="1">
    <location>
        <begin position="954"/>
        <end position="976"/>
    </location>
</feature>
<dbReference type="Gene3D" id="3.30.2090.10">
    <property type="entry name" value="Multidrug efflux transporter AcrB TolC docking domain, DN and DC subdomains"/>
    <property type="match status" value="2"/>
</dbReference>
<dbReference type="Pfam" id="PF00873">
    <property type="entry name" value="ACR_tran"/>
    <property type="match status" value="1"/>
</dbReference>
<dbReference type="EMBL" id="CP011451">
    <property type="protein sequence ID" value="AKH38606.1"/>
    <property type="molecule type" value="Genomic_DNA"/>
</dbReference>
<dbReference type="InterPro" id="IPR027463">
    <property type="entry name" value="AcrB_DN_DC_subdom"/>
</dbReference>
<dbReference type="OrthoDB" id="9177212at2"/>
<dbReference type="Gene3D" id="3.30.70.1440">
    <property type="entry name" value="Multidrug efflux transporter AcrB pore domain"/>
    <property type="match status" value="1"/>
</dbReference>
<feature type="transmembrane region" description="Helical" evidence="1">
    <location>
        <begin position="853"/>
        <end position="871"/>
    </location>
</feature>
<protein>
    <submittedName>
        <fullName evidence="2">Acriflavine resistance protein B</fullName>
    </submittedName>
    <submittedName>
        <fullName evidence="3">HAE1 family hydrophobic/amphiphilic exporter-1</fullName>
    </submittedName>
</protein>
<feature type="transmembrane region" description="Helical" evidence="1">
    <location>
        <begin position="532"/>
        <end position="550"/>
    </location>
</feature>
<reference evidence="2 4" key="2">
    <citation type="journal article" date="2016" name="Genome Announc.">
        <title>Genome Sequence of Nitrosomonas communis Strain Nm2, a Mesophilic Ammonia-Oxidizing Bacterium Isolated from Mediterranean Soil.</title>
        <authorList>
            <person name="Kozlowski J.A."/>
            <person name="Kits K.D."/>
            <person name="Stein L.Y."/>
        </authorList>
    </citation>
    <scope>NUCLEOTIDE SEQUENCE [LARGE SCALE GENOMIC DNA]</scope>
    <source>
        <strain evidence="2 4">Nm2</strain>
    </source>
</reference>
<feature type="transmembrane region" description="Helical" evidence="1">
    <location>
        <begin position="904"/>
        <end position="929"/>
    </location>
</feature>
<dbReference type="AlphaFoldDB" id="A0A0F7KGH7"/>
<gene>
    <name evidence="2" type="ORF">AAW31_13635</name>
    <name evidence="3" type="ORF">BCL69_100482</name>
</gene>
<keyword evidence="4" id="KW-1185">Reference proteome</keyword>
<feature type="transmembrane region" description="Helical" evidence="1">
    <location>
        <begin position="361"/>
        <end position="381"/>
    </location>
</feature>
<reference evidence="3 5" key="3">
    <citation type="submission" date="2019-07" db="EMBL/GenBank/DDBJ databases">
        <title>Active sludge and wastewater microbial communities from Klosterneuburg, Austria.</title>
        <authorList>
            <person name="Wagner M."/>
        </authorList>
    </citation>
    <scope>NUCLEOTIDE SEQUENCE [LARGE SCALE GENOMIC DNA]</scope>
    <source>
        <strain evidence="3 5">Nm2</strain>
    </source>
</reference>
<feature type="transmembrane region" description="Helical" evidence="1">
    <location>
        <begin position="464"/>
        <end position="483"/>
    </location>
</feature>
<keyword evidence="1" id="KW-0472">Membrane</keyword>
<evidence type="ECO:0000313" key="5">
    <source>
        <dbReference type="Proteomes" id="UP000324176"/>
    </source>
</evidence>
<reference evidence="4" key="1">
    <citation type="submission" date="2015-05" db="EMBL/GenBank/DDBJ databases">
        <title>Draft genome of Nitrosomonas communis strain Nm2.</title>
        <authorList>
            <person name="Kozlowski J.A."/>
            <person name="Kits K.D."/>
            <person name="Stein L.Y."/>
        </authorList>
    </citation>
    <scope>NUCLEOTIDE SEQUENCE [LARGE SCALE GENOMIC DNA]</scope>
    <source>
        <strain evidence="4">Nm2</strain>
    </source>
</reference>
<dbReference type="InterPro" id="IPR001036">
    <property type="entry name" value="Acrflvin-R"/>
</dbReference>
<keyword evidence="1" id="KW-1133">Transmembrane helix</keyword>
<feature type="transmembrane region" description="Helical" evidence="1">
    <location>
        <begin position="432"/>
        <end position="452"/>
    </location>
</feature>
<organism evidence="2 4">
    <name type="scientific">Nitrosomonas communis</name>
    <dbReference type="NCBI Taxonomy" id="44574"/>
    <lineage>
        <taxon>Bacteria</taxon>
        <taxon>Pseudomonadati</taxon>
        <taxon>Pseudomonadota</taxon>
        <taxon>Betaproteobacteria</taxon>
        <taxon>Nitrosomonadales</taxon>
        <taxon>Nitrosomonadaceae</taxon>
        <taxon>Nitrosomonas</taxon>
    </lineage>
</organism>
<dbReference type="GO" id="GO:0005886">
    <property type="term" value="C:plasma membrane"/>
    <property type="evidence" value="ECO:0007669"/>
    <property type="project" value="TreeGrafter"/>
</dbReference>
<feature type="transmembrane region" description="Helical" evidence="1">
    <location>
        <begin position="12"/>
        <end position="32"/>
    </location>
</feature>
<evidence type="ECO:0000313" key="2">
    <source>
        <dbReference type="EMBL" id="AKH38606.1"/>
    </source>
</evidence>
<dbReference type="SUPFAM" id="SSF82866">
    <property type="entry name" value="Multidrug efflux transporter AcrB transmembrane domain"/>
    <property type="match status" value="2"/>
</dbReference>
<dbReference type="Gene3D" id="3.30.70.1320">
    <property type="entry name" value="Multidrug efflux transporter AcrB pore domain like"/>
    <property type="match status" value="1"/>
</dbReference>
<dbReference type="SUPFAM" id="SSF82714">
    <property type="entry name" value="Multidrug efflux transporter AcrB TolC docking domain, DN and DC subdomains"/>
    <property type="match status" value="2"/>
</dbReference>
<dbReference type="Gene3D" id="1.20.1640.10">
    <property type="entry name" value="Multidrug efflux transporter AcrB transmembrane domain"/>
    <property type="match status" value="2"/>
</dbReference>
<evidence type="ECO:0000256" key="1">
    <source>
        <dbReference type="SAM" id="Phobius"/>
    </source>
</evidence>
<dbReference type="GO" id="GO:0042910">
    <property type="term" value="F:xenobiotic transmembrane transporter activity"/>
    <property type="evidence" value="ECO:0007669"/>
    <property type="project" value="TreeGrafter"/>
</dbReference>
<dbReference type="FunFam" id="3.30.70.1430:FF:000001">
    <property type="entry name" value="Efflux pump membrane transporter"/>
    <property type="match status" value="1"/>
</dbReference>
<name>A0A0F7KGH7_9PROT</name>
<dbReference type="PATRIC" id="fig|44574.3.peg.3315"/>
<evidence type="ECO:0000313" key="3">
    <source>
        <dbReference type="EMBL" id="TYP93081.1"/>
    </source>
</evidence>
<evidence type="ECO:0000313" key="4">
    <source>
        <dbReference type="Proteomes" id="UP000034156"/>
    </source>
</evidence>
<dbReference type="RefSeq" id="WP_046850644.1">
    <property type="nucleotide sequence ID" value="NZ_CP011451.1"/>
</dbReference>
<proteinExistence type="predicted"/>
<dbReference type="EMBL" id="VNHT01000004">
    <property type="protein sequence ID" value="TYP93081.1"/>
    <property type="molecule type" value="Genomic_DNA"/>
</dbReference>
<dbReference type="PRINTS" id="PR00702">
    <property type="entry name" value="ACRIFLAVINRP"/>
</dbReference>
<feature type="transmembrane region" description="Helical" evidence="1">
    <location>
        <begin position="982"/>
        <end position="1008"/>
    </location>
</feature>
<accession>A0A0F7KGH7</accession>
<dbReference type="PANTHER" id="PTHR32063">
    <property type="match status" value="1"/>
</dbReference>
<keyword evidence="1" id="KW-0812">Transmembrane</keyword>
<dbReference type="SUPFAM" id="SSF82693">
    <property type="entry name" value="Multidrug efflux transporter AcrB pore domain, PN1, PN2, PC1 and PC2 subdomains"/>
    <property type="match status" value="3"/>
</dbReference>
<dbReference type="PANTHER" id="PTHR32063:SF21">
    <property type="entry name" value="MULTIDRUG RESISTANCE PROTEIN MDTB"/>
    <property type="match status" value="1"/>
</dbReference>
<dbReference type="Proteomes" id="UP000034156">
    <property type="component" value="Chromosome"/>
</dbReference>
<dbReference type="KEGG" id="nco:AAW31_13635"/>
<dbReference type="Gene3D" id="3.30.70.1430">
    <property type="entry name" value="Multidrug efflux transporter AcrB pore domain"/>
    <property type="match status" value="2"/>
</dbReference>